<dbReference type="Gene3D" id="3.30.1870.10">
    <property type="entry name" value="EreA-like, domain 2"/>
    <property type="match status" value="1"/>
</dbReference>
<reference evidence="1 2" key="1">
    <citation type="submission" date="2019-07" db="EMBL/GenBank/DDBJ databases">
        <title>Whole genome shotgun sequence of Adhaeribacter aerolatus NBRC 106133.</title>
        <authorList>
            <person name="Hosoyama A."/>
            <person name="Uohara A."/>
            <person name="Ohji S."/>
            <person name="Ichikawa N."/>
        </authorList>
    </citation>
    <scope>NUCLEOTIDE SEQUENCE [LARGE SCALE GENOMIC DNA]</scope>
    <source>
        <strain evidence="1 2">NBRC 106133</strain>
    </source>
</reference>
<dbReference type="InterPro" id="IPR007815">
    <property type="entry name" value="Emycin_Estase"/>
</dbReference>
<dbReference type="PANTHER" id="PTHR31299">
    <property type="entry name" value="ESTERASE, PUTATIVE (AFU_ORTHOLOGUE AFUA_1G05850)-RELATED"/>
    <property type="match status" value="1"/>
</dbReference>
<dbReference type="PIRSF" id="PIRSF036794">
    <property type="entry name" value="UCP_erythr_ester"/>
    <property type="match status" value="1"/>
</dbReference>
<dbReference type="PANTHER" id="PTHR31299:SF0">
    <property type="entry name" value="ESTERASE, PUTATIVE (AFU_ORTHOLOGUE AFUA_1G05850)-RELATED"/>
    <property type="match status" value="1"/>
</dbReference>
<sequence length="433" mass="48839">MVSEASQDKPVRLKIPNYPLRNEKDLNILLNQIGSAKVVLLGEASHGTSEYYTWRAAISKRLIQEKGFDFIAVEGEWADSYRVNNFIKGPKKDSAAVVKLLEQYNRWPTWMWGNYEVASLVQWLNNYNQQKSAGEKAGFFGLDVYCLWESMTEMMPYLQKADAATLKAARQAHKCFQPYSADAQEYAIAVANAEANCRAETNRLLQAVRKMGDGQKNEAHFVAEQNALVAVNGERYYRTMASGQESWNIRDNHMAETLKRLLDFHGPDAKAIIWEHNTHVGDARYTDMAREGLINVGQLARKEYGAENVFIVGFGSYQGSVIAADRWGAPLEKMEVPPAPAGSWEGILHQLGPTNKIILSKAIRDEKNLKKPIGHRAIGVVYDPRREQYGNYVPSVMPKRYDAFLFIDQTHALHPLGTLVKGNEPPDLYPWGT</sequence>
<dbReference type="GO" id="GO:0046677">
    <property type="term" value="P:response to antibiotic"/>
    <property type="evidence" value="ECO:0007669"/>
    <property type="project" value="InterPro"/>
</dbReference>
<gene>
    <name evidence="1" type="ORF">AAE02nite_35950</name>
</gene>
<comment type="caution">
    <text evidence="1">The sequence shown here is derived from an EMBL/GenBank/DDBJ whole genome shotgun (WGS) entry which is preliminary data.</text>
</comment>
<proteinExistence type="predicted"/>
<dbReference type="Pfam" id="PF05139">
    <property type="entry name" value="Erythro_esteras"/>
    <property type="match status" value="1"/>
</dbReference>
<dbReference type="InterPro" id="IPR014622">
    <property type="entry name" value="UCP036794_erythomycin"/>
</dbReference>
<protein>
    <recommendedName>
        <fullName evidence="3">Protein-L-isoaspartate O-methyltransferase</fullName>
    </recommendedName>
</protein>
<keyword evidence="2" id="KW-1185">Reference proteome</keyword>
<dbReference type="SUPFAM" id="SSF159501">
    <property type="entry name" value="EreA/ChaN-like"/>
    <property type="match status" value="1"/>
</dbReference>
<dbReference type="Proteomes" id="UP000321532">
    <property type="component" value="Unassembled WGS sequence"/>
</dbReference>
<organism evidence="1 2">
    <name type="scientific">Adhaeribacter aerolatus</name>
    <dbReference type="NCBI Taxonomy" id="670289"/>
    <lineage>
        <taxon>Bacteria</taxon>
        <taxon>Pseudomonadati</taxon>
        <taxon>Bacteroidota</taxon>
        <taxon>Cytophagia</taxon>
        <taxon>Cytophagales</taxon>
        <taxon>Hymenobacteraceae</taxon>
        <taxon>Adhaeribacter</taxon>
    </lineage>
</organism>
<accession>A0A512B1U7</accession>
<dbReference type="EMBL" id="BJYS01000029">
    <property type="protein sequence ID" value="GEO05931.1"/>
    <property type="molecule type" value="Genomic_DNA"/>
</dbReference>
<dbReference type="AlphaFoldDB" id="A0A512B1U7"/>
<evidence type="ECO:0008006" key="3">
    <source>
        <dbReference type="Google" id="ProtNLM"/>
    </source>
</evidence>
<dbReference type="Gene3D" id="1.20.1440.30">
    <property type="entry name" value="Biosynthetic Protein domain"/>
    <property type="match status" value="1"/>
</dbReference>
<evidence type="ECO:0000313" key="2">
    <source>
        <dbReference type="Proteomes" id="UP000321532"/>
    </source>
</evidence>
<evidence type="ECO:0000313" key="1">
    <source>
        <dbReference type="EMBL" id="GEO05931.1"/>
    </source>
</evidence>
<dbReference type="Gene3D" id="3.40.1660.10">
    <property type="entry name" value="EreA-like (biosynthetic domain)"/>
    <property type="match status" value="1"/>
</dbReference>
<dbReference type="CDD" id="cd14728">
    <property type="entry name" value="Ere-like"/>
    <property type="match status" value="1"/>
</dbReference>
<name>A0A512B1U7_9BACT</name>
<dbReference type="InterPro" id="IPR052036">
    <property type="entry name" value="Hydrolase/PRTase-associated"/>
</dbReference>